<feature type="active site" evidence="8">
    <location>
        <position position="351"/>
    </location>
</feature>
<dbReference type="PRINTS" id="PR00481">
    <property type="entry name" value="LAMNOPPTDASE"/>
</dbReference>
<dbReference type="RefSeq" id="WP_080523972.1">
    <property type="nucleotide sequence ID" value="NZ_LPUF01000003.1"/>
</dbReference>
<feature type="binding site" evidence="8">
    <location>
        <position position="288"/>
    </location>
    <ligand>
        <name>Mn(2+)</name>
        <dbReference type="ChEBI" id="CHEBI:29035"/>
        <label>2</label>
    </ligand>
</feature>
<dbReference type="InterPro" id="IPR043472">
    <property type="entry name" value="Macro_dom-like"/>
</dbReference>
<dbReference type="PROSITE" id="PS00631">
    <property type="entry name" value="CYTOSOL_AP"/>
    <property type="match status" value="1"/>
</dbReference>
<keyword evidence="8" id="KW-0963">Cytoplasm</keyword>
<dbReference type="Gene3D" id="3.40.630.10">
    <property type="entry name" value="Zn peptidases"/>
    <property type="match status" value="1"/>
</dbReference>
<feature type="binding site" evidence="8">
    <location>
        <position position="347"/>
    </location>
    <ligand>
        <name>Mn(2+)</name>
        <dbReference type="ChEBI" id="CHEBI:29035"/>
        <label>1</label>
    </ligand>
</feature>
<dbReference type="NCBIfam" id="NF002073">
    <property type="entry name" value="PRK00913.1-2"/>
    <property type="match status" value="1"/>
</dbReference>
<dbReference type="Proteomes" id="UP000191980">
    <property type="component" value="Unassembled WGS sequence"/>
</dbReference>
<protein>
    <recommendedName>
        <fullName evidence="8">Probable cytosol aminopeptidase</fullName>
        <ecNumber evidence="8">3.4.11.1</ecNumber>
    </recommendedName>
    <alternativeName>
        <fullName evidence="8">Leucine aminopeptidase</fullName>
        <shortName evidence="8">LAP</shortName>
        <ecNumber evidence="8">3.4.11.10</ecNumber>
    </alternativeName>
    <alternativeName>
        <fullName evidence="8">Leucyl aminopeptidase</fullName>
    </alternativeName>
</protein>
<keyword evidence="11" id="KW-1185">Reference proteome</keyword>
<dbReference type="PANTHER" id="PTHR11963">
    <property type="entry name" value="LEUCINE AMINOPEPTIDASE-RELATED"/>
    <property type="match status" value="1"/>
</dbReference>
<comment type="catalytic activity">
    <reaction evidence="2 8">
        <text>Release of an N-terminal amino acid, preferentially leucine, but not glutamic or aspartic acids.</text>
        <dbReference type="EC" id="3.4.11.10"/>
    </reaction>
</comment>
<dbReference type="InterPro" id="IPR011356">
    <property type="entry name" value="Leucine_aapep/pepB"/>
</dbReference>
<comment type="cofactor">
    <cofactor evidence="8">
        <name>Mn(2+)</name>
        <dbReference type="ChEBI" id="CHEBI:29035"/>
    </cofactor>
    <text evidence="8">Binds 2 manganese ions per subunit.</text>
</comment>
<dbReference type="Pfam" id="PF02789">
    <property type="entry name" value="Peptidase_M17_N"/>
    <property type="match status" value="1"/>
</dbReference>
<evidence type="ECO:0000259" key="9">
    <source>
        <dbReference type="PROSITE" id="PS00631"/>
    </source>
</evidence>
<feature type="binding site" evidence="8">
    <location>
        <position position="349"/>
    </location>
    <ligand>
        <name>Mn(2+)</name>
        <dbReference type="ChEBI" id="CHEBI:29035"/>
        <label>2</label>
    </ligand>
</feature>
<dbReference type="EMBL" id="LPUF01000003">
    <property type="protein sequence ID" value="OQK15738.1"/>
    <property type="molecule type" value="Genomic_DNA"/>
</dbReference>
<dbReference type="OrthoDB" id="9809354at2"/>
<dbReference type="SUPFAM" id="SSF52949">
    <property type="entry name" value="Macro domain-like"/>
    <property type="match status" value="1"/>
</dbReference>
<dbReference type="GO" id="GO:0070006">
    <property type="term" value="F:metalloaminopeptidase activity"/>
    <property type="evidence" value="ECO:0007669"/>
    <property type="project" value="InterPro"/>
</dbReference>
<feature type="binding site" evidence="8">
    <location>
        <position position="270"/>
    </location>
    <ligand>
        <name>Mn(2+)</name>
        <dbReference type="ChEBI" id="CHEBI:29035"/>
        <label>2</label>
    </ligand>
</feature>
<dbReference type="Pfam" id="PF00883">
    <property type="entry name" value="Peptidase_M17"/>
    <property type="match status" value="1"/>
</dbReference>
<dbReference type="InterPro" id="IPR000819">
    <property type="entry name" value="Peptidase_M17_C"/>
</dbReference>
<dbReference type="InterPro" id="IPR023042">
    <property type="entry name" value="Peptidase_M17_leu_NH2_pept"/>
</dbReference>
<evidence type="ECO:0000256" key="2">
    <source>
        <dbReference type="ARBA" id="ARBA00000967"/>
    </source>
</evidence>
<dbReference type="AlphaFoldDB" id="A0A1V8M2J5"/>
<dbReference type="GO" id="GO:0006508">
    <property type="term" value="P:proteolysis"/>
    <property type="evidence" value="ECO:0007669"/>
    <property type="project" value="UniProtKB-KW"/>
</dbReference>
<feature type="domain" description="Cytosol aminopeptidase" evidence="9">
    <location>
        <begin position="345"/>
        <end position="352"/>
    </location>
</feature>
<dbReference type="STRING" id="1420851.AU255_16165"/>
<dbReference type="InterPro" id="IPR008283">
    <property type="entry name" value="Peptidase_M17_N"/>
</dbReference>
<keyword evidence="4 8" id="KW-0031">Aminopeptidase</keyword>
<feature type="binding site" evidence="8">
    <location>
        <position position="349"/>
    </location>
    <ligand>
        <name>Mn(2+)</name>
        <dbReference type="ChEBI" id="CHEBI:29035"/>
        <label>1</label>
    </ligand>
</feature>
<feature type="active site" evidence="8">
    <location>
        <position position="277"/>
    </location>
</feature>
<organism evidence="10 11">
    <name type="scientific">Methyloprofundus sedimenti</name>
    <dbReference type="NCBI Taxonomy" id="1420851"/>
    <lineage>
        <taxon>Bacteria</taxon>
        <taxon>Pseudomonadati</taxon>
        <taxon>Pseudomonadota</taxon>
        <taxon>Gammaproteobacteria</taxon>
        <taxon>Methylococcales</taxon>
        <taxon>Methylococcaceae</taxon>
        <taxon>Methyloprofundus</taxon>
    </lineage>
</organism>
<comment type="catalytic activity">
    <reaction evidence="1 8">
        <text>Release of an N-terminal amino acid, Xaa-|-Yaa-, in which Xaa is preferably Leu, but may be other amino acids including Pro although not Arg or Lys, and Yaa may be Pro. Amino acid amides and methyl esters are also readily hydrolyzed, but rates on arylamides are exceedingly low.</text>
        <dbReference type="EC" id="3.4.11.1"/>
    </reaction>
</comment>
<evidence type="ECO:0000256" key="8">
    <source>
        <dbReference type="HAMAP-Rule" id="MF_00181"/>
    </source>
</evidence>
<evidence type="ECO:0000256" key="5">
    <source>
        <dbReference type="ARBA" id="ARBA00022670"/>
    </source>
</evidence>
<gene>
    <name evidence="8" type="primary">pepA</name>
    <name evidence="10" type="ORF">AU255_16165</name>
</gene>
<evidence type="ECO:0000256" key="4">
    <source>
        <dbReference type="ARBA" id="ARBA00022438"/>
    </source>
</evidence>
<dbReference type="CDD" id="cd00433">
    <property type="entry name" value="Peptidase_M17"/>
    <property type="match status" value="1"/>
</dbReference>
<feature type="binding site" evidence="8">
    <location>
        <position position="265"/>
    </location>
    <ligand>
        <name>Mn(2+)</name>
        <dbReference type="ChEBI" id="CHEBI:29035"/>
        <label>2</label>
    </ligand>
</feature>
<evidence type="ECO:0000313" key="11">
    <source>
        <dbReference type="Proteomes" id="UP000191980"/>
    </source>
</evidence>
<evidence type="ECO:0000256" key="1">
    <source>
        <dbReference type="ARBA" id="ARBA00000135"/>
    </source>
</evidence>
<comment type="similarity">
    <text evidence="3 8">Belongs to the peptidase M17 family.</text>
</comment>
<keyword evidence="8" id="KW-0479">Metal-binding</keyword>
<proteinExistence type="inferred from homology"/>
<evidence type="ECO:0000313" key="10">
    <source>
        <dbReference type="EMBL" id="OQK15738.1"/>
    </source>
</evidence>
<dbReference type="Gene3D" id="3.40.220.10">
    <property type="entry name" value="Leucine Aminopeptidase, subunit E, domain 1"/>
    <property type="match status" value="1"/>
</dbReference>
<dbReference type="EC" id="3.4.11.10" evidence="8"/>
<accession>A0A1V8M2J5</accession>
<keyword evidence="7 8" id="KW-0464">Manganese</keyword>
<evidence type="ECO:0000256" key="6">
    <source>
        <dbReference type="ARBA" id="ARBA00022801"/>
    </source>
</evidence>
<dbReference type="GO" id="GO:0005737">
    <property type="term" value="C:cytoplasm"/>
    <property type="evidence" value="ECO:0007669"/>
    <property type="project" value="UniProtKB-SubCell"/>
</dbReference>
<keyword evidence="6 8" id="KW-0378">Hydrolase</keyword>
<dbReference type="PANTHER" id="PTHR11963:SF23">
    <property type="entry name" value="CYTOSOL AMINOPEPTIDASE"/>
    <property type="match status" value="1"/>
</dbReference>
<comment type="caution">
    <text evidence="10">The sequence shown here is derived from an EMBL/GenBank/DDBJ whole genome shotgun (WGS) entry which is preliminary data.</text>
</comment>
<dbReference type="NCBIfam" id="NF002074">
    <property type="entry name" value="PRK00913.1-4"/>
    <property type="match status" value="1"/>
</dbReference>
<keyword evidence="5 8" id="KW-0645">Protease</keyword>
<dbReference type="GO" id="GO:0030145">
    <property type="term" value="F:manganese ion binding"/>
    <property type="evidence" value="ECO:0007669"/>
    <property type="project" value="UniProtKB-UniRule"/>
</dbReference>
<dbReference type="HAMAP" id="MF_00181">
    <property type="entry name" value="Cytosol_peptidase_M17"/>
    <property type="match status" value="1"/>
</dbReference>
<comment type="subcellular location">
    <subcellularLocation>
        <location evidence="8">Cytoplasm</location>
    </subcellularLocation>
</comment>
<dbReference type="EC" id="3.4.11.1" evidence="8"/>
<name>A0A1V8M2J5_9GAMM</name>
<reference evidence="10 11" key="1">
    <citation type="submission" date="2015-12" db="EMBL/GenBank/DDBJ databases">
        <authorList>
            <person name="Shamseldin A."/>
            <person name="Moawad H."/>
            <person name="Abd El-Rahim W.M."/>
            <person name="Sadowsky M.J."/>
        </authorList>
    </citation>
    <scope>NUCLEOTIDE SEQUENCE [LARGE SCALE GENOMIC DNA]</scope>
    <source>
        <strain evidence="10 11">WF1</strain>
    </source>
</reference>
<sequence>MDYLLANTPIETLKTECLIVAVFENKQLSPAAQKLDLLTDGLITDTLQRGDIKGKVADTLLINYLPYAAIKRTLLVGFGDADKLTPKDYRKAINAAANTLKSTQISSADCYLTEIKLAKHSITWNARQIIEAFDTSFYQFNDCKSKPADILALKALSLNSLTDTDAIQTGINQGKAIAQGVALAKRVSDLPGNICTPTYLAGQALEIAKQNKNLTAEILEEADMEKLGMGSFLSVSRGSRQPAKLITLEYKGADKNVQPIVFVGKGLTFDAGGISLKPGAGMDEMKYDMCGSAAVLGALQAAAQLELPLNIIGIIPSSENMPDGDANKPGDIVTSMAGLTIEILNTDAEGRLILCDALTYAKKFNPDVVIDMATLTGACLVALGRVPSGLLGNDDALCNDLYSASETALDSVWRLPLWDEYQDQLKSNFADIANIGGRDAGTITAACFLSRFTEDYQWAHLDIAGTAWKTGDAKGATGRPVPLLVQYLLDRSNAA</sequence>
<comment type="function">
    <text evidence="8">Presumably involved in the processing and regular turnover of intracellular proteins. Catalyzes the removal of unsubstituted N-terminal amino acids from various peptides.</text>
</comment>
<evidence type="ECO:0000256" key="7">
    <source>
        <dbReference type="ARBA" id="ARBA00023211"/>
    </source>
</evidence>
<evidence type="ECO:0000256" key="3">
    <source>
        <dbReference type="ARBA" id="ARBA00009528"/>
    </source>
</evidence>
<dbReference type="SUPFAM" id="SSF53187">
    <property type="entry name" value="Zn-dependent exopeptidases"/>
    <property type="match status" value="1"/>
</dbReference>
<feature type="binding site" evidence="8">
    <location>
        <position position="270"/>
    </location>
    <ligand>
        <name>Mn(2+)</name>
        <dbReference type="ChEBI" id="CHEBI:29035"/>
        <label>1</label>
    </ligand>
</feature>